<comment type="similarity">
    <text evidence="3">Belongs to the CENP-L/IML3 family.</text>
</comment>
<evidence type="ECO:0000256" key="4">
    <source>
        <dbReference type="ARBA" id="ARBA00022454"/>
    </source>
</evidence>
<dbReference type="EMBL" id="AJWJ01000341">
    <property type="protein sequence ID" value="KAF2071756.1"/>
    <property type="molecule type" value="Genomic_DNA"/>
</dbReference>
<sequence>MENNSIEDDQEYVKSYKKFQALCSSYCLQDIRGSSWHIQKISPLLNFNNSNSKDTSDNSSIKYLFNLSKDLNSYIYGQIQENVVLRIEIIPVKDSDTLDHEDDDENDPVNQHSIGIFIYSYNLKKSASSVTKIILVKLKEDSNKIKWFHDGTNNKDIQNSDNIENDDRFHSFNMLLFQGSPFIQQIVSQWLQIKFKAYCSLIYFDSFSIYKLTVNWVQRQLEINHSEIDSQLLHMIFSTTNLLPSNNQSTSNDNNNTPNLSNLETITLDIPGSSLKTIISKINHYLKYNNHSKGVSKYDLFFTAIMQHFASFFNFTLDNCPLVQSGTSIALIGVSGKFKIYSQNVTLVLTDLVEYIQ</sequence>
<evidence type="ECO:0008006" key="9">
    <source>
        <dbReference type="Google" id="ProtNLM"/>
    </source>
</evidence>
<accession>A0A8J4PYN2</accession>
<keyword evidence="6" id="KW-0137">Centromere</keyword>
<evidence type="ECO:0000256" key="1">
    <source>
        <dbReference type="ARBA" id="ARBA00004123"/>
    </source>
</evidence>
<keyword evidence="4" id="KW-0158">Chromosome</keyword>
<dbReference type="InterPro" id="IPR025204">
    <property type="entry name" value="CENP-L"/>
</dbReference>
<dbReference type="GO" id="GO:0000775">
    <property type="term" value="C:chromosome, centromeric region"/>
    <property type="evidence" value="ECO:0007669"/>
    <property type="project" value="UniProtKB-SubCell"/>
</dbReference>
<keyword evidence="8" id="KW-1185">Reference proteome</keyword>
<gene>
    <name evidence="7" type="ORF">CYY_006922</name>
</gene>
<dbReference type="PANTHER" id="PTHR31740:SF2">
    <property type="entry name" value="CENTROMERE PROTEIN L"/>
    <property type="match status" value="1"/>
</dbReference>
<comment type="caution">
    <text evidence="7">The sequence shown here is derived from an EMBL/GenBank/DDBJ whole genome shotgun (WGS) entry which is preliminary data.</text>
</comment>
<dbReference type="Pfam" id="PF13092">
    <property type="entry name" value="CENP-L"/>
    <property type="match status" value="1"/>
</dbReference>
<reference evidence="7" key="1">
    <citation type="submission" date="2020-01" db="EMBL/GenBank/DDBJ databases">
        <title>Development of genomics and gene disruption for Polysphondylium violaceum indicates a role for the polyketide synthase stlB in stalk morphogenesis.</title>
        <authorList>
            <person name="Narita B."/>
            <person name="Kawabe Y."/>
            <person name="Kin K."/>
            <person name="Saito T."/>
            <person name="Gibbs R."/>
            <person name="Kuspa A."/>
            <person name="Muzny D."/>
            <person name="Queller D."/>
            <person name="Richards S."/>
            <person name="Strassman J."/>
            <person name="Sucgang R."/>
            <person name="Worley K."/>
            <person name="Schaap P."/>
        </authorList>
    </citation>
    <scope>NUCLEOTIDE SEQUENCE</scope>
    <source>
        <strain evidence="7">QSvi11</strain>
    </source>
</reference>
<evidence type="ECO:0000256" key="5">
    <source>
        <dbReference type="ARBA" id="ARBA00023242"/>
    </source>
</evidence>
<proteinExistence type="inferred from homology"/>
<evidence type="ECO:0000313" key="7">
    <source>
        <dbReference type="EMBL" id="KAF2071756.1"/>
    </source>
</evidence>
<protein>
    <recommendedName>
        <fullName evidence="9">Centromere protein L</fullName>
    </recommendedName>
</protein>
<dbReference type="AlphaFoldDB" id="A0A8J4PYN2"/>
<comment type="subcellular location">
    <subcellularLocation>
        <location evidence="2">Chromosome</location>
        <location evidence="2">Centromere</location>
    </subcellularLocation>
    <subcellularLocation>
        <location evidence="1">Nucleus</location>
    </subcellularLocation>
</comment>
<dbReference type="OrthoDB" id="10673724at2759"/>
<evidence type="ECO:0000256" key="2">
    <source>
        <dbReference type="ARBA" id="ARBA00004584"/>
    </source>
</evidence>
<evidence type="ECO:0000256" key="3">
    <source>
        <dbReference type="ARBA" id="ARBA00011060"/>
    </source>
</evidence>
<name>A0A8J4PYN2_9MYCE</name>
<evidence type="ECO:0000313" key="8">
    <source>
        <dbReference type="Proteomes" id="UP000695562"/>
    </source>
</evidence>
<keyword evidence="5" id="KW-0539">Nucleus</keyword>
<dbReference type="GO" id="GO:0005634">
    <property type="term" value="C:nucleus"/>
    <property type="evidence" value="ECO:0007669"/>
    <property type="project" value="UniProtKB-SubCell"/>
</dbReference>
<dbReference type="Proteomes" id="UP000695562">
    <property type="component" value="Unassembled WGS sequence"/>
</dbReference>
<dbReference type="PANTHER" id="PTHR31740">
    <property type="entry name" value="CENTROMERE PROTEIN L"/>
    <property type="match status" value="1"/>
</dbReference>
<organism evidence="7 8">
    <name type="scientific">Polysphondylium violaceum</name>
    <dbReference type="NCBI Taxonomy" id="133409"/>
    <lineage>
        <taxon>Eukaryota</taxon>
        <taxon>Amoebozoa</taxon>
        <taxon>Evosea</taxon>
        <taxon>Eumycetozoa</taxon>
        <taxon>Dictyostelia</taxon>
        <taxon>Dictyosteliales</taxon>
        <taxon>Dictyosteliaceae</taxon>
        <taxon>Polysphondylium</taxon>
    </lineage>
</organism>
<evidence type="ECO:0000256" key="6">
    <source>
        <dbReference type="ARBA" id="ARBA00023328"/>
    </source>
</evidence>